<dbReference type="InterPro" id="IPR018936">
    <property type="entry name" value="PI3/4_kinase_CS"/>
</dbReference>
<feature type="domain" description="PI3K/PI4K catalytic" evidence="3">
    <location>
        <begin position="663"/>
        <end position="937"/>
    </location>
</feature>
<dbReference type="GeneID" id="20714063"/>
<dbReference type="Gene3D" id="3.30.1010.10">
    <property type="entry name" value="Phosphatidylinositol 3-kinase Catalytic Subunit, Chain A, domain 4"/>
    <property type="match status" value="1"/>
</dbReference>
<keyword evidence="2" id="KW-0418">Kinase</keyword>
<dbReference type="GO" id="GO:0005777">
    <property type="term" value="C:peroxisome"/>
    <property type="evidence" value="ECO:0007669"/>
    <property type="project" value="TreeGrafter"/>
</dbReference>
<dbReference type="KEGG" id="tot:TOT_010001264"/>
<keyword evidence="1" id="KW-0808">Transferase</keyword>
<dbReference type="RefSeq" id="XP_009689305.1">
    <property type="nucleotide sequence ID" value="XM_009691010.1"/>
</dbReference>
<dbReference type="PROSITE" id="PS00916">
    <property type="entry name" value="PI3_4_KINASE_2"/>
    <property type="match status" value="1"/>
</dbReference>
<evidence type="ECO:0000313" key="4">
    <source>
        <dbReference type="EMBL" id="BAM39004.1"/>
    </source>
</evidence>
<reference evidence="4 5" key="1">
    <citation type="journal article" date="2012" name="MBio">
        <title>Comparative genome analysis of three eukaryotic parasites with differing abilities to transform leukocytes reveals key mediators of Theileria-induced leukocyte transformation.</title>
        <authorList>
            <person name="Hayashida K."/>
            <person name="Hara Y."/>
            <person name="Abe T."/>
            <person name="Yamasaki C."/>
            <person name="Toyoda A."/>
            <person name="Kosuge T."/>
            <person name="Suzuki Y."/>
            <person name="Sato Y."/>
            <person name="Kawashima S."/>
            <person name="Katayama T."/>
            <person name="Wakaguri H."/>
            <person name="Inoue N."/>
            <person name="Homma K."/>
            <person name="Tada-Umezaki M."/>
            <person name="Yagi Y."/>
            <person name="Fujii Y."/>
            <person name="Habara T."/>
            <person name="Kanehisa M."/>
            <person name="Watanabe H."/>
            <person name="Ito K."/>
            <person name="Gojobori T."/>
            <person name="Sugawara H."/>
            <person name="Imanishi T."/>
            <person name="Weir W."/>
            <person name="Gardner M."/>
            <person name="Pain A."/>
            <person name="Shiels B."/>
            <person name="Hattori M."/>
            <person name="Nene V."/>
            <person name="Sugimoto C."/>
        </authorList>
    </citation>
    <scope>NUCLEOTIDE SEQUENCE [LARGE SCALE GENOMIC DNA]</scope>
    <source>
        <strain evidence="4 5">Shintoku</strain>
    </source>
</reference>
<dbReference type="Gene3D" id="1.10.1070.11">
    <property type="entry name" value="Phosphatidylinositol 3-/4-kinase, catalytic domain"/>
    <property type="match status" value="1"/>
</dbReference>
<dbReference type="STRING" id="869250.J4DNI2"/>
<keyword evidence="5" id="KW-1185">Reference proteome</keyword>
<dbReference type="GO" id="GO:0000045">
    <property type="term" value="P:autophagosome assembly"/>
    <property type="evidence" value="ECO:0007669"/>
    <property type="project" value="TreeGrafter"/>
</dbReference>
<evidence type="ECO:0000259" key="3">
    <source>
        <dbReference type="PROSITE" id="PS50290"/>
    </source>
</evidence>
<sequence>MDRYKSICYYETFRKNILPVKNVKYHERDKIYLSLGSLVFFKDPFQLKRIQGYSKSNNEANEDEISLNCSIYKNDKRITNVIEVKIRNNKLREVCYGKYKPSTPTRLLATKKGRITLKTNKETEKSDKECVRSRSSKLRAPIIVKINSVLVFKIRRRRSGLRNRLDNSTVSISLDLYVNSSHISTNRKKILVPSNEYNTPRKSSSRIEYNTGCLVLYSKGEHSGSSKDRSNNCCSGIGECCCNVEERKVCQKHITDIIDTITSLIGSISVSTSARGELSGSGTRSIGRSCINSAGYRRYILYRYLQVLYYLLSSEVEICKDAGVPLSMLTFRTVESGSSDDSGSYNHDALCGRVNEMLFRYSGLLAVDSRDLLYIEIPTEFKALQLLFRSSLLSINMRGSGEAEEHKVKICGRWYTYKEINSIVYKYYNQLAKSPNSICLLLRFTDYSDITQYALLQSYLEKLDTTTGNTSSTSTSITSSNVILELISCDFVHLDGRTRRKIISILIKNVHKDLLKRYFRQFLYFLKYDIDDAFFNHVVKVIEGDVELSLKILTTTSENIVYLECLSKYVKHLKKVDGKVLSVIKLEQSFLNIFIRIINSINETRKKYTLRNHYLHVLLSQLTGSKLRRGKFELSIDRERKLIRLSPHVPLITDVDRVIRAIDYRRSYIYKSSNYPLILQLKVGTGDDGNSTGGDGSGCGAGKDTDQRIMLKMNYARNDELCLEVLSLFKHILGKHHIPVLTYKMISVYKNLGYIQLLPTLNGNTTGASGDADRDDAASPSFKENFINSFAVVSILNYLLEVGDRHYENVMLQRNGVVTNFDFNFILGNDPNILKKPPFRFSSGDLEVLERLDAYGEFVERFTLIFGLIRRRYKSVLNLLYSSGVDIGDVNSVEARFMLDLSHAQLSERLSALILESRSSHYPQFIDKWHRFTNLFK</sequence>
<evidence type="ECO:0000256" key="1">
    <source>
        <dbReference type="ARBA" id="ARBA00022679"/>
    </source>
</evidence>
<dbReference type="EMBL" id="AP011946">
    <property type="protein sequence ID" value="BAM39004.1"/>
    <property type="molecule type" value="Genomic_DNA"/>
</dbReference>
<dbReference type="SMART" id="SM00146">
    <property type="entry name" value="PI3Kc"/>
    <property type="match status" value="1"/>
</dbReference>
<dbReference type="eggNOG" id="KOG0906">
    <property type="taxonomic scope" value="Eukaryota"/>
</dbReference>
<dbReference type="VEuPathDB" id="PiroplasmaDB:TOT_010001264"/>
<dbReference type="GO" id="GO:0034272">
    <property type="term" value="C:phosphatidylinositol 3-kinase complex, class III, type II"/>
    <property type="evidence" value="ECO:0007669"/>
    <property type="project" value="TreeGrafter"/>
</dbReference>
<dbReference type="Proteomes" id="UP000003786">
    <property type="component" value="Chromosome 1"/>
</dbReference>
<dbReference type="AlphaFoldDB" id="J4DNI2"/>
<dbReference type="PROSITE" id="PS50290">
    <property type="entry name" value="PI3_4_KINASE_3"/>
    <property type="match status" value="1"/>
</dbReference>
<proteinExistence type="predicted"/>
<accession>J4DNI2</accession>
<gene>
    <name evidence="4" type="ORF">TOT_010001264</name>
</gene>
<organism evidence="4 5">
    <name type="scientific">Theileria orientalis strain Shintoku</name>
    <dbReference type="NCBI Taxonomy" id="869250"/>
    <lineage>
        <taxon>Eukaryota</taxon>
        <taxon>Sar</taxon>
        <taxon>Alveolata</taxon>
        <taxon>Apicomplexa</taxon>
        <taxon>Aconoidasida</taxon>
        <taxon>Piroplasmida</taxon>
        <taxon>Theileriidae</taxon>
        <taxon>Theileria</taxon>
    </lineage>
</organism>
<evidence type="ECO:0000313" key="5">
    <source>
        <dbReference type="Proteomes" id="UP000003786"/>
    </source>
</evidence>
<name>J4DNI2_THEOR</name>
<dbReference type="OrthoDB" id="67688at2759"/>
<dbReference type="PANTHER" id="PTHR10048">
    <property type="entry name" value="PHOSPHATIDYLINOSITOL KINASE"/>
    <property type="match status" value="1"/>
</dbReference>
<dbReference type="PANTHER" id="PTHR10048:SF7">
    <property type="entry name" value="PHOSPHATIDYLINOSITOL 3-KINASE CATALYTIC SUBUNIT TYPE 3"/>
    <property type="match status" value="1"/>
</dbReference>
<dbReference type="InterPro" id="IPR000403">
    <property type="entry name" value="PI3/4_kinase_cat_dom"/>
</dbReference>
<dbReference type="GO" id="GO:0034271">
    <property type="term" value="C:phosphatidylinositol 3-kinase complex, class III, type I"/>
    <property type="evidence" value="ECO:0007669"/>
    <property type="project" value="TreeGrafter"/>
</dbReference>
<dbReference type="InterPro" id="IPR036940">
    <property type="entry name" value="PI3/4_kinase_cat_sf"/>
</dbReference>
<dbReference type="GO" id="GO:0048015">
    <property type="term" value="P:phosphatidylinositol-mediated signaling"/>
    <property type="evidence" value="ECO:0007669"/>
    <property type="project" value="TreeGrafter"/>
</dbReference>
<evidence type="ECO:0000256" key="2">
    <source>
        <dbReference type="ARBA" id="ARBA00022777"/>
    </source>
</evidence>
<dbReference type="GO" id="GO:0000407">
    <property type="term" value="C:phagophore assembly site"/>
    <property type="evidence" value="ECO:0007669"/>
    <property type="project" value="TreeGrafter"/>
</dbReference>
<dbReference type="GO" id="GO:0006897">
    <property type="term" value="P:endocytosis"/>
    <property type="evidence" value="ECO:0007669"/>
    <property type="project" value="TreeGrafter"/>
</dbReference>
<protein>
    <recommendedName>
        <fullName evidence="3">PI3K/PI4K catalytic domain-containing protein</fullName>
    </recommendedName>
</protein>
<dbReference type="GO" id="GO:0005768">
    <property type="term" value="C:endosome"/>
    <property type="evidence" value="ECO:0007669"/>
    <property type="project" value="TreeGrafter"/>
</dbReference>
<dbReference type="GO" id="GO:0016303">
    <property type="term" value="F:1-phosphatidylinositol-3-kinase activity"/>
    <property type="evidence" value="ECO:0007669"/>
    <property type="project" value="TreeGrafter"/>
</dbReference>
<dbReference type="SUPFAM" id="SSF56112">
    <property type="entry name" value="Protein kinase-like (PK-like)"/>
    <property type="match status" value="1"/>
</dbReference>
<dbReference type="InterPro" id="IPR011009">
    <property type="entry name" value="Kinase-like_dom_sf"/>
</dbReference>
<dbReference type="InterPro" id="IPR015433">
    <property type="entry name" value="PI3/4_kinase"/>
</dbReference>
<dbReference type="Pfam" id="PF00454">
    <property type="entry name" value="PI3_PI4_kinase"/>
    <property type="match status" value="1"/>
</dbReference>